<reference evidence="3 4" key="1">
    <citation type="submission" date="2020-07" db="EMBL/GenBank/DDBJ databases">
        <authorList>
            <person name="Partida-Martinez L."/>
            <person name="Huntemann M."/>
            <person name="Clum A."/>
            <person name="Wang J."/>
            <person name="Palaniappan K."/>
            <person name="Ritter S."/>
            <person name="Chen I.-M."/>
            <person name="Stamatis D."/>
            <person name="Reddy T."/>
            <person name="O'Malley R."/>
            <person name="Daum C."/>
            <person name="Shapiro N."/>
            <person name="Ivanova N."/>
            <person name="Kyrpides N."/>
            <person name="Woyke T."/>
        </authorList>
    </citation>
    <scope>NUCLEOTIDE SEQUENCE [LARGE SCALE GENOMIC DNA]</scope>
    <source>
        <strain evidence="3 4">AS2.3</strain>
    </source>
</reference>
<dbReference type="AlphaFoldDB" id="A0A7Y9FK64"/>
<dbReference type="InterPro" id="IPR018946">
    <property type="entry name" value="PhoD-like_MPP"/>
</dbReference>
<protein>
    <submittedName>
        <fullName evidence="3">Alkaline phosphatase D</fullName>
        <ecNumber evidence="3">3.1.3.1</ecNumber>
    </submittedName>
</protein>
<dbReference type="Gene3D" id="2.60.40.380">
    <property type="entry name" value="Purple acid phosphatase-like, N-terminal"/>
    <property type="match status" value="1"/>
</dbReference>
<feature type="domain" description="PhoD-like phosphatase metallophosphatase" evidence="1">
    <location>
        <begin position="155"/>
        <end position="495"/>
    </location>
</feature>
<evidence type="ECO:0000313" key="3">
    <source>
        <dbReference type="EMBL" id="NYD88826.1"/>
    </source>
</evidence>
<dbReference type="Proteomes" id="UP000517753">
    <property type="component" value="Unassembled WGS sequence"/>
</dbReference>
<dbReference type="PANTHER" id="PTHR43606:SF2">
    <property type="entry name" value="ALKALINE PHOSPHATASE FAMILY PROTEIN (AFU_ORTHOLOGUE AFUA_5G03860)"/>
    <property type="match status" value="1"/>
</dbReference>
<comment type="caution">
    <text evidence="3">The sequence shown here is derived from an EMBL/GenBank/DDBJ whole genome shotgun (WGS) entry which is preliminary data.</text>
</comment>
<gene>
    <name evidence="3" type="ORF">HD841_000595</name>
</gene>
<evidence type="ECO:0000259" key="1">
    <source>
        <dbReference type="Pfam" id="PF09423"/>
    </source>
</evidence>
<reference evidence="3 4" key="2">
    <citation type="submission" date="2020-08" db="EMBL/GenBank/DDBJ databases">
        <title>The Agave Microbiome: Exploring the role of microbial communities in plant adaptations to desert environments.</title>
        <authorList>
            <person name="Partida-Martinez L.P."/>
        </authorList>
    </citation>
    <scope>NUCLEOTIDE SEQUENCE [LARGE SCALE GENOMIC DNA]</scope>
    <source>
        <strain evidence="3 4">AS2.3</strain>
    </source>
</reference>
<dbReference type="GO" id="GO:0004035">
    <property type="term" value="F:alkaline phosphatase activity"/>
    <property type="evidence" value="ECO:0007669"/>
    <property type="project" value="UniProtKB-EC"/>
</dbReference>
<dbReference type="CDD" id="cd07389">
    <property type="entry name" value="MPP_PhoD"/>
    <property type="match status" value="1"/>
</dbReference>
<proteinExistence type="predicted"/>
<keyword evidence="4" id="KW-1185">Reference proteome</keyword>
<dbReference type="PANTHER" id="PTHR43606">
    <property type="entry name" value="PHOSPHATASE, PUTATIVE (AFU_ORTHOLOGUE AFUA_6G08710)-RELATED"/>
    <property type="match status" value="1"/>
</dbReference>
<dbReference type="EC" id="3.1.3.1" evidence="3"/>
<sequence>MRDVIMVEKTLAAPVLTRRALIGGSAALLSVAARGVERLPAGLFTLGVASGDPLPDSVILWTRLAPQPLDAAGGMPPVAVPVRWQVATDERFAHVVREGEARAEPRWGHSVHVDVRGLRPAARYIYRFLVAGETSPVGRTRTAPATGAPVDRLRLAYGSCQKYESGFYAAYRHLVAEDPDFVLFLGDYIYEGAPTAKDAVRLHQNPEPKDLGGYRVRYATYKSDPLLQAAHHAAPWVLTWDDHEVANDYANALDQNNTDPAVFLLRRAAAYQAWYEHQPVRAAPPLGPAMRIYHTLDWGRLAQFQIVDDRQYRGARACQPPGLVAAHARYRTLIEPCPDLYSPARTMLGDAQEAWLMQALGDSRAQWNLLAQQTLMHQQGRIDAEHPERGVQFSADNWSGFPAARDRIYRRWVEARTSNPVALGGDIHAFAAADVHDPAQPDAAPIAAEFVGGSITSLFHDASFKQQAAANGLVFAENEVRGYGLVELTAKEGRVTFRGLHDARDPQSGIRDLVRFTLEPGRPGIREQRS</sequence>
<accession>A0A7Y9FK64</accession>
<evidence type="ECO:0000313" key="4">
    <source>
        <dbReference type="Proteomes" id="UP000517753"/>
    </source>
</evidence>
<dbReference type="SUPFAM" id="SSF56300">
    <property type="entry name" value="Metallo-dependent phosphatases"/>
    <property type="match status" value="1"/>
</dbReference>
<feature type="domain" description="Phospholipase D N-terminal" evidence="2">
    <location>
        <begin position="46"/>
        <end position="142"/>
    </location>
</feature>
<dbReference type="InterPro" id="IPR032093">
    <property type="entry name" value="PhoD_N"/>
</dbReference>
<dbReference type="EMBL" id="JACCBY010000001">
    <property type="protein sequence ID" value="NYD88826.1"/>
    <property type="molecule type" value="Genomic_DNA"/>
</dbReference>
<dbReference type="InterPro" id="IPR038607">
    <property type="entry name" value="PhoD-like_sf"/>
</dbReference>
<dbReference type="InterPro" id="IPR029052">
    <property type="entry name" value="Metallo-depent_PP-like"/>
</dbReference>
<dbReference type="InterPro" id="IPR052900">
    <property type="entry name" value="Phospholipid_Metab_Enz"/>
</dbReference>
<evidence type="ECO:0000259" key="2">
    <source>
        <dbReference type="Pfam" id="PF16655"/>
    </source>
</evidence>
<organism evidence="3 4">
    <name type="scientific">Sphingomonas melonis</name>
    <dbReference type="NCBI Taxonomy" id="152682"/>
    <lineage>
        <taxon>Bacteria</taxon>
        <taxon>Pseudomonadati</taxon>
        <taxon>Pseudomonadota</taxon>
        <taxon>Alphaproteobacteria</taxon>
        <taxon>Sphingomonadales</taxon>
        <taxon>Sphingomonadaceae</taxon>
        <taxon>Sphingomonas</taxon>
    </lineage>
</organism>
<name>A0A7Y9FK64_9SPHN</name>
<dbReference type="Pfam" id="PF16655">
    <property type="entry name" value="PhoD_N"/>
    <property type="match status" value="1"/>
</dbReference>
<keyword evidence="3" id="KW-0378">Hydrolase</keyword>
<dbReference type="Pfam" id="PF09423">
    <property type="entry name" value="PhoD"/>
    <property type="match status" value="1"/>
</dbReference>
<dbReference type="Gene3D" id="3.60.21.70">
    <property type="entry name" value="PhoD-like phosphatase"/>
    <property type="match status" value="1"/>
</dbReference>